<reference evidence="1 3" key="1">
    <citation type="journal article" date="2017" name="Nature">
        <title>The sunflower genome provides insights into oil metabolism, flowering and Asterid evolution.</title>
        <authorList>
            <person name="Badouin H."/>
            <person name="Gouzy J."/>
            <person name="Grassa C.J."/>
            <person name="Murat F."/>
            <person name="Staton S.E."/>
            <person name="Cottret L."/>
            <person name="Lelandais-Briere C."/>
            <person name="Owens G.L."/>
            <person name="Carrere S."/>
            <person name="Mayjonade B."/>
            <person name="Legrand L."/>
            <person name="Gill N."/>
            <person name="Kane N.C."/>
            <person name="Bowers J.E."/>
            <person name="Hubner S."/>
            <person name="Bellec A."/>
            <person name="Berard A."/>
            <person name="Berges H."/>
            <person name="Blanchet N."/>
            <person name="Boniface M.C."/>
            <person name="Brunel D."/>
            <person name="Catrice O."/>
            <person name="Chaidir N."/>
            <person name="Claudel C."/>
            <person name="Donnadieu C."/>
            <person name="Faraut T."/>
            <person name="Fievet G."/>
            <person name="Helmstetter N."/>
            <person name="King M."/>
            <person name="Knapp S.J."/>
            <person name="Lai Z."/>
            <person name="Le Paslier M.C."/>
            <person name="Lippi Y."/>
            <person name="Lorenzon L."/>
            <person name="Mandel J.R."/>
            <person name="Marage G."/>
            <person name="Marchand G."/>
            <person name="Marquand E."/>
            <person name="Bret-Mestries E."/>
            <person name="Morien E."/>
            <person name="Nambeesan S."/>
            <person name="Nguyen T."/>
            <person name="Pegot-Espagnet P."/>
            <person name="Pouilly N."/>
            <person name="Raftis F."/>
            <person name="Sallet E."/>
            <person name="Schiex T."/>
            <person name="Thomas J."/>
            <person name="Vandecasteele C."/>
            <person name="Vares D."/>
            <person name="Vear F."/>
            <person name="Vautrin S."/>
            <person name="Crespi M."/>
            <person name="Mangin B."/>
            <person name="Burke J.M."/>
            <person name="Salse J."/>
            <person name="Munos S."/>
            <person name="Vincourt P."/>
            <person name="Rieseberg L.H."/>
            <person name="Langlade N.B."/>
        </authorList>
    </citation>
    <scope>NUCLEOTIDE SEQUENCE [LARGE SCALE GENOMIC DNA]</scope>
    <source>
        <strain evidence="3">cv. SF193</strain>
        <tissue evidence="1">Leaves</tissue>
    </source>
</reference>
<dbReference type="EMBL" id="CM007901">
    <property type="protein sequence ID" value="OTG04742.1"/>
    <property type="molecule type" value="Genomic_DNA"/>
</dbReference>
<evidence type="ECO:0000313" key="2">
    <source>
        <dbReference type="EMBL" id="OTG04742.1"/>
    </source>
</evidence>
<protein>
    <submittedName>
        <fullName evidence="2">Uncharacterized protein</fullName>
    </submittedName>
</protein>
<organism evidence="2 3">
    <name type="scientific">Helianthus annuus</name>
    <name type="common">Common sunflower</name>
    <dbReference type="NCBI Taxonomy" id="4232"/>
    <lineage>
        <taxon>Eukaryota</taxon>
        <taxon>Viridiplantae</taxon>
        <taxon>Streptophyta</taxon>
        <taxon>Embryophyta</taxon>
        <taxon>Tracheophyta</taxon>
        <taxon>Spermatophyta</taxon>
        <taxon>Magnoliopsida</taxon>
        <taxon>eudicotyledons</taxon>
        <taxon>Gunneridae</taxon>
        <taxon>Pentapetalae</taxon>
        <taxon>asterids</taxon>
        <taxon>campanulids</taxon>
        <taxon>Asterales</taxon>
        <taxon>Asteraceae</taxon>
        <taxon>Asteroideae</taxon>
        <taxon>Heliantheae alliance</taxon>
        <taxon>Heliantheae</taxon>
        <taxon>Helianthus</taxon>
    </lineage>
</organism>
<keyword evidence="3" id="KW-1185">Reference proteome</keyword>
<gene>
    <name evidence="2" type="ORF">HannXRQ_Chr12g0365761</name>
    <name evidence="1" type="ORF">HanXRQr2_Chr07g0292951</name>
</gene>
<evidence type="ECO:0000313" key="1">
    <source>
        <dbReference type="EMBL" id="KAF5798444.1"/>
    </source>
</evidence>
<proteinExistence type="predicted"/>
<dbReference type="InParanoid" id="A0A251T248"/>
<dbReference type="Gramene" id="mRNA:HanXRQr2_Chr07g0292951">
    <property type="protein sequence ID" value="mRNA:HanXRQr2_Chr07g0292951"/>
    <property type="gene ID" value="HanXRQr2_Chr07g0292951"/>
</dbReference>
<reference evidence="1" key="3">
    <citation type="submission" date="2020-06" db="EMBL/GenBank/DDBJ databases">
        <title>Helianthus annuus Genome sequencing and assembly Release 2.</title>
        <authorList>
            <person name="Gouzy J."/>
            <person name="Langlade N."/>
            <person name="Munos S."/>
        </authorList>
    </citation>
    <scope>NUCLEOTIDE SEQUENCE</scope>
    <source>
        <tissue evidence="1">Leaves</tissue>
    </source>
</reference>
<evidence type="ECO:0000313" key="3">
    <source>
        <dbReference type="Proteomes" id="UP000215914"/>
    </source>
</evidence>
<sequence length="90" mass="10642">MMAVQVYSSGFLYLHLFSHVLRKSSFSWRFIPLSVHPTLLLFLLLNSWNYNFICHYLAFGLKKTEAPSEMQRKSMYVLFPDPYIGYTKPL</sequence>
<dbReference type="Proteomes" id="UP000215914">
    <property type="component" value="Chromosome 12"/>
</dbReference>
<dbReference type="AlphaFoldDB" id="A0A251T248"/>
<name>A0A251T248_HELAN</name>
<dbReference type="EMBL" id="MNCJ02000322">
    <property type="protein sequence ID" value="KAF5798444.1"/>
    <property type="molecule type" value="Genomic_DNA"/>
</dbReference>
<accession>A0A251T248</accession>
<reference evidence="2" key="2">
    <citation type="submission" date="2017-02" db="EMBL/GenBank/DDBJ databases">
        <title>Sunflower complete genome.</title>
        <authorList>
            <person name="Langlade N."/>
            <person name="Munos S."/>
        </authorList>
    </citation>
    <scope>NUCLEOTIDE SEQUENCE [LARGE SCALE GENOMIC DNA]</scope>
    <source>
        <tissue evidence="2">Leaves</tissue>
    </source>
</reference>